<feature type="transmembrane region" description="Helical" evidence="2">
    <location>
        <begin position="106"/>
        <end position="126"/>
    </location>
</feature>
<feature type="compositionally biased region" description="Basic and acidic residues" evidence="1">
    <location>
        <begin position="491"/>
        <end position="503"/>
    </location>
</feature>
<feature type="region of interest" description="Disordered" evidence="1">
    <location>
        <begin position="431"/>
        <end position="503"/>
    </location>
</feature>
<reference evidence="3 4" key="1">
    <citation type="journal article" date="2024" name="J Genomics">
        <title>Draft genome sequencing and assembly of Favolaschia claudopus CIRM-BRFM 2984 isolated from oak limbs.</title>
        <authorList>
            <person name="Navarro D."/>
            <person name="Drula E."/>
            <person name="Chaduli D."/>
            <person name="Cazenave R."/>
            <person name="Ahrendt S."/>
            <person name="Wang J."/>
            <person name="Lipzen A."/>
            <person name="Daum C."/>
            <person name="Barry K."/>
            <person name="Grigoriev I.V."/>
            <person name="Favel A."/>
            <person name="Rosso M.N."/>
            <person name="Martin F."/>
        </authorList>
    </citation>
    <scope>NUCLEOTIDE SEQUENCE [LARGE SCALE GENOMIC DNA]</scope>
    <source>
        <strain evidence="3 4">CIRM-BRFM 2984</strain>
    </source>
</reference>
<keyword evidence="2" id="KW-1133">Transmembrane helix</keyword>
<protein>
    <submittedName>
        <fullName evidence="3">Uncharacterized protein</fullName>
    </submittedName>
</protein>
<comment type="caution">
    <text evidence="3">The sequence shown here is derived from an EMBL/GenBank/DDBJ whole genome shotgun (WGS) entry which is preliminary data.</text>
</comment>
<sequence>MAATAAWRREVLTRDISVPRACRAAKPKPPAGKHRVLKLKVAYRYFGCRPPAGKSRIPKSKAALNPAVRGLDAIDRRPASVKYASVRATGRLTRPRHFKHRVHDPLEVSVVGVAGVAALTFTLYFAPERHLKQTTMTRRIIVRRAGFSDHQGRRLFSASSILAKKLGANELQQYTSIPEHRSSSRERAGLQTSFTRRIDVRRATSLRETGPKARSKHRLHIYRRPPSGIFGEIANRPSNFRNSILRRRPSASSAQLKVNSIHKQTRGPCTIPKTIKLSKKGDAVRLGDACLSVSRPCKVSGNFLFGSKQFYSVVIQRAGEDEEAAPDPPVQRQRGGVGAGILVQHQSEDGVQEDVQEEEPRDPAMHEDIRRVRPVREPQKHVVAARKEEEHGHIAERQHACAPHEVRHELLIATGVPLHLLVRVERFVPDGEEDDVQRDEDEDVAALPDGRDVSQEEGEGAVVVGPDEAGVEVRPDSRYPTSHEGQIPQPRQDEGQTKRGQAD</sequence>
<dbReference type="Proteomes" id="UP001362999">
    <property type="component" value="Unassembled WGS sequence"/>
</dbReference>
<accession>A0AAW0CVA5</accession>
<keyword evidence="2" id="KW-0812">Transmembrane</keyword>
<evidence type="ECO:0000313" key="3">
    <source>
        <dbReference type="EMBL" id="KAK7042587.1"/>
    </source>
</evidence>
<evidence type="ECO:0000313" key="4">
    <source>
        <dbReference type="Proteomes" id="UP001362999"/>
    </source>
</evidence>
<dbReference type="EMBL" id="JAWWNJ010000013">
    <property type="protein sequence ID" value="KAK7042587.1"/>
    <property type="molecule type" value="Genomic_DNA"/>
</dbReference>
<keyword evidence="4" id="KW-1185">Reference proteome</keyword>
<keyword evidence="2" id="KW-0472">Membrane</keyword>
<gene>
    <name evidence="3" type="ORF">R3P38DRAFT_3348548</name>
</gene>
<proteinExistence type="predicted"/>
<evidence type="ECO:0000256" key="2">
    <source>
        <dbReference type="SAM" id="Phobius"/>
    </source>
</evidence>
<feature type="region of interest" description="Disordered" evidence="1">
    <location>
        <begin position="345"/>
        <end position="366"/>
    </location>
</feature>
<feature type="compositionally biased region" description="Acidic residues" evidence="1">
    <location>
        <begin position="431"/>
        <end position="444"/>
    </location>
</feature>
<name>A0AAW0CVA5_9AGAR</name>
<organism evidence="3 4">
    <name type="scientific">Favolaschia claudopus</name>
    <dbReference type="NCBI Taxonomy" id="2862362"/>
    <lineage>
        <taxon>Eukaryota</taxon>
        <taxon>Fungi</taxon>
        <taxon>Dikarya</taxon>
        <taxon>Basidiomycota</taxon>
        <taxon>Agaricomycotina</taxon>
        <taxon>Agaricomycetes</taxon>
        <taxon>Agaricomycetidae</taxon>
        <taxon>Agaricales</taxon>
        <taxon>Marasmiineae</taxon>
        <taxon>Mycenaceae</taxon>
        <taxon>Favolaschia</taxon>
    </lineage>
</organism>
<evidence type="ECO:0000256" key="1">
    <source>
        <dbReference type="SAM" id="MobiDB-lite"/>
    </source>
</evidence>
<feature type="compositionally biased region" description="Acidic residues" evidence="1">
    <location>
        <begin position="350"/>
        <end position="360"/>
    </location>
</feature>
<dbReference type="AlphaFoldDB" id="A0AAW0CVA5"/>